<dbReference type="PROSITE" id="PS51186">
    <property type="entry name" value="GNAT"/>
    <property type="match status" value="1"/>
</dbReference>
<name>A0A1F8BIH1_9BACT</name>
<dbReference type="Proteomes" id="UP000177082">
    <property type="component" value="Unassembled WGS sequence"/>
</dbReference>
<dbReference type="Pfam" id="PF13508">
    <property type="entry name" value="Acetyltransf_7"/>
    <property type="match status" value="1"/>
</dbReference>
<dbReference type="GO" id="GO:0016747">
    <property type="term" value="F:acyltransferase activity, transferring groups other than amino-acyl groups"/>
    <property type="evidence" value="ECO:0007669"/>
    <property type="project" value="InterPro"/>
</dbReference>
<evidence type="ECO:0000313" key="3">
    <source>
        <dbReference type="Proteomes" id="UP000177082"/>
    </source>
</evidence>
<dbReference type="InterPro" id="IPR000182">
    <property type="entry name" value="GNAT_dom"/>
</dbReference>
<gene>
    <name evidence="2" type="ORF">A2961_00020</name>
</gene>
<sequence>MFFNIYIVKYVMAFGDIEHFGKEKRERLPVRVIPITTDNVAKYWPNTNHGELSRLENGDLYWCIATCPSGEMIGYAAVDCSAGNLFGLMVEEGYRQRGVATQLIEFLKTIFTRLELVNSAGIIGDEFYPKMGFEPSGEFGHMTWRHNV</sequence>
<proteinExistence type="predicted"/>
<comment type="caution">
    <text evidence="2">The sequence shown here is derived from an EMBL/GenBank/DDBJ whole genome shotgun (WGS) entry which is preliminary data.</text>
</comment>
<dbReference type="EMBL" id="MGHF01000011">
    <property type="protein sequence ID" value="OGM63851.1"/>
    <property type="molecule type" value="Genomic_DNA"/>
</dbReference>
<dbReference type="InterPro" id="IPR016181">
    <property type="entry name" value="Acyl_CoA_acyltransferase"/>
</dbReference>
<reference evidence="2 3" key="1">
    <citation type="journal article" date="2016" name="Nat. Commun.">
        <title>Thousands of microbial genomes shed light on interconnected biogeochemical processes in an aquifer system.</title>
        <authorList>
            <person name="Anantharaman K."/>
            <person name="Brown C.T."/>
            <person name="Hug L.A."/>
            <person name="Sharon I."/>
            <person name="Castelle C.J."/>
            <person name="Probst A.J."/>
            <person name="Thomas B.C."/>
            <person name="Singh A."/>
            <person name="Wilkins M.J."/>
            <person name="Karaoz U."/>
            <person name="Brodie E.L."/>
            <person name="Williams K.H."/>
            <person name="Hubbard S.S."/>
            <person name="Banfield J.F."/>
        </authorList>
    </citation>
    <scope>NUCLEOTIDE SEQUENCE [LARGE SCALE GENOMIC DNA]</scope>
</reference>
<protein>
    <recommendedName>
        <fullName evidence="1">N-acetyltransferase domain-containing protein</fullName>
    </recommendedName>
</protein>
<dbReference type="SUPFAM" id="SSF55729">
    <property type="entry name" value="Acyl-CoA N-acyltransferases (Nat)"/>
    <property type="match status" value="1"/>
</dbReference>
<dbReference type="Gene3D" id="3.40.630.30">
    <property type="match status" value="1"/>
</dbReference>
<evidence type="ECO:0000259" key="1">
    <source>
        <dbReference type="PROSITE" id="PS51186"/>
    </source>
</evidence>
<feature type="domain" description="N-acetyltransferase" evidence="1">
    <location>
        <begin position="23"/>
        <end position="148"/>
    </location>
</feature>
<accession>A0A1F8BIH1</accession>
<organism evidence="2 3">
    <name type="scientific">Candidatus Woesebacteria bacterium RIFCSPLOWO2_01_FULL_39_21</name>
    <dbReference type="NCBI Taxonomy" id="1802519"/>
    <lineage>
        <taxon>Bacteria</taxon>
        <taxon>Candidatus Woeseibacteriota</taxon>
    </lineage>
</organism>
<dbReference type="STRING" id="1802519.A2961_00020"/>
<dbReference type="AlphaFoldDB" id="A0A1F8BIH1"/>
<evidence type="ECO:0000313" key="2">
    <source>
        <dbReference type="EMBL" id="OGM63851.1"/>
    </source>
</evidence>